<dbReference type="SUPFAM" id="SSF53062">
    <property type="entry name" value="PTS system fructose IIA component-like"/>
    <property type="match status" value="1"/>
</dbReference>
<comment type="subcellular location">
    <subcellularLocation>
        <location evidence="1">Cytoplasm</location>
    </subcellularLocation>
</comment>
<keyword evidence="3" id="KW-0963">Cytoplasm</keyword>
<dbReference type="STRING" id="1218507.JF74_03300"/>
<dbReference type="Pfam" id="PF03610">
    <property type="entry name" value="EIIA-man"/>
    <property type="match status" value="1"/>
</dbReference>
<evidence type="ECO:0000313" key="10">
    <source>
        <dbReference type="Proteomes" id="UP000033531"/>
    </source>
</evidence>
<reference evidence="9 10" key="1">
    <citation type="submission" date="2015-01" db="EMBL/GenBank/DDBJ databases">
        <title>Comparative genomics of the lactic acid bacteria isolated from the honey bee gut.</title>
        <authorList>
            <person name="Ellegaard K.M."/>
            <person name="Tamarit D."/>
            <person name="Javelind E."/>
            <person name="Olofsson T."/>
            <person name="Andersson S.G."/>
            <person name="Vasquez A."/>
        </authorList>
    </citation>
    <scope>NUCLEOTIDE SEQUENCE [LARGE SCALE GENOMIC DNA]</scope>
    <source>
        <strain evidence="9 10">Hma8</strain>
    </source>
</reference>
<gene>
    <name evidence="9" type="ORF">JF74_03300</name>
</gene>
<organism evidence="9 10">
    <name type="scientific">Lactobacillus melliventris</name>
    <dbReference type="NCBI Taxonomy" id="1218507"/>
    <lineage>
        <taxon>Bacteria</taxon>
        <taxon>Bacillati</taxon>
        <taxon>Bacillota</taxon>
        <taxon>Bacilli</taxon>
        <taxon>Lactobacillales</taxon>
        <taxon>Lactobacillaceae</taxon>
        <taxon>Lactobacillus</taxon>
    </lineage>
</organism>
<sequence>MSNIKLIVVGHGKFASGLQSSLELFVGKKEEHNFIDFTKEMSEIDLQEKISAQVGKEETVIFTDMLGGTPYKEAAKIAYDNENVGVVSGCNLSSLLETTYKEYTSKEALMQDLVNITKETAQVFDKNDLNDESDENDFSDGI</sequence>
<dbReference type="GO" id="GO:0016301">
    <property type="term" value="F:kinase activity"/>
    <property type="evidence" value="ECO:0007669"/>
    <property type="project" value="UniProtKB-KW"/>
</dbReference>
<keyword evidence="4" id="KW-0762">Sugar transport</keyword>
<evidence type="ECO:0000259" key="8">
    <source>
        <dbReference type="PROSITE" id="PS51096"/>
    </source>
</evidence>
<evidence type="ECO:0000256" key="4">
    <source>
        <dbReference type="ARBA" id="ARBA00022597"/>
    </source>
</evidence>
<keyword evidence="6" id="KW-0598">Phosphotransferase system</keyword>
<dbReference type="CDD" id="cd00006">
    <property type="entry name" value="PTS_IIA_man"/>
    <property type="match status" value="1"/>
</dbReference>
<dbReference type="InterPro" id="IPR051471">
    <property type="entry name" value="Bacterial_PTS_sugar_comp"/>
</dbReference>
<dbReference type="InterPro" id="IPR036662">
    <property type="entry name" value="PTS_EIIA_man-typ_sf"/>
</dbReference>
<evidence type="ECO:0000256" key="2">
    <source>
        <dbReference type="ARBA" id="ARBA00022448"/>
    </source>
</evidence>
<evidence type="ECO:0000256" key="5">
    <source>
        <dbReference type="ARBA" id="ARBA00022679"/>
    </source>
</evidence>
<dbReference type="GO" id="GO:0005737">
    <property type="term" value="C:cytoplasm"/>
    <property type="evidence" value="ECO:0007669"/>
    <property type="project" value="UniProtKB-SubCell"/>
</dbReference>
<evidence type="ECO:0000313" key="9">
    <source>
        <dbReference type="EMBL" id="KJY57827.1"/>
    </source>
</evidence>
<proteinExistence type="predicted"/>
<dbReference type="GO" id="GO:0016020">
    <property type="term" value="C:membrane"/>
    <property type="evidence" value="ECO:0007669"/>
    <property type="project" value="InterPro"/>
</dbReference>
<dbReference type="Proteomes" id="UP000033531">
    <property type="component" value="Unassembled WGS sequence"/>
</dbReference>
<accession>A0A0F4LG46</accession>
<dbReference type="InterPro" id="IPR033887">
    <property type="entry name" value="PTS_IIA_man"/>
</dbReference>
<dbReference type="PANTHER" id="PTHR33799">
    <property type="entry name" value="PTS PERMEASE-RELATED-RELATED"/>
    <property type="match status" value="1"/>
</dbReference>
<feature type="domain" description="PTS EIIA type-4" evidence="8">
    <location>
        <begin position="3"/>
        <end position="121"/>
    </location>
</feature>
<dbReference type="AlphaFoldDB" id="A0A0F4LG46"/>
<dbReference type="InterPro" id="IPR004701">
    <property type="entry name" value="PTS_EIIA_man-typ"/>
</dbReference>
<evidence type="ECO:0000256" key="1">
    <source>
        <dbReference type="ARBA" id="ARBA00004496"/>
    </source>
</evidence>
<protein>
    <submittedName>
        <fullName evidence="9">PTS Man IIA</fullName>
    </submittedName>
</protein>
<dbReference type="PROSITE" id="PS51096">
    <property type="entry name" value="PTS_EIIA_TYPE_4"/>
    <property type="match status" value="1"/>
</dbReference>
<dbReference type="Gene3D" id="3.40.50.510">
    <property type="entry name" value="Phosphotransferase system, mannose-type IIA component"/>
    <property type="match status" value="1"/>
</dbReference>
<dbReference type="PANTHER" id="PTHR33799:SF1">
    <property type="entry name" value="PTS SYSTEM MANNOSE-SPECIFIC EIIAB COMPONENT-RELATED"/>
    <property type="match status" value="1"/>
</dbReference>
<evidence type="ECO:0000256" key="7">
    <source>
        <dbReference type="ARBA" id="ARBA00022777"/>
    </source>
</evidence>
<keyword evidence="5" id="KW-0808">Transferase</keyword>
<name>A0A0F4LG46_9LACO</name>
<dbReference type="GO" id="GO:0009401">
    <property type="term" value="P:phosphoenolpyruvate-dependent sugar phosphotransferase system"/>
    <property type="evidence" value="ECO:0007669"/>
    <property type="project" value="UniProtKB-KW"/>
</dbReference>
<dbReference type="RefSeq" id="WP_244885252.1">
    <property type="nucleotide sequence ID" value="NZ_JBHTMT010000006.1"/>
</dbReference>
<dbReference type="HOGENOM" id="CLU_123235_1_0_9"/>
<dbReference type="PATRIC" id="fig|1218507.3.peg.495"/>
<keyword evidence="2" id="KW-0813">Transport</keyword>
<evidence type="ECO:0000256" key="6">
    <source>
        <dbReference type="ARBA" id="ARBA00022683"/>
    </source>
</evidence>
<keyword evidence="7" id="KW-0418">Kinase</keyword>
<comment type="caution">
    <text evidence="9">The sequence shown here is derived from an EMBL/GenBank/DDBJ whole genome shotgun (WGS) entry which is preliminary data.</text>
</comment>
<evidence type="ECO:0000256" key="3">
    <source>
        <dbReference type="ARBA" id="ARBA00022490"/>
    </source>
</evidence>
<dbReference type="EMBL" id="JXLI01000006">
    <property type="protein sequence ID" value="KJY57827.1"/>
    <property type="molecule type" value="Genomic_DNA"/>
</dbReference>